<dbReference type="EMBL" id="CP041348">
    <property type="protein sequence ID" value="QHC36145.1"/>
    <property type="molecule type" value="Genomic_DNA"/>
</dbReference>
<dbReference type="InterPro" id="IPR002477">
    <property type="entry name" value="Peptidoglycan-bd-like"/>
</dbReference>
<evidence type="ECO:0000313" key="2">
    <source>
        <dbReference type="EMBL" id="QHC36145.1"/>
    </source>
</evidence>
<evidence type="ECO:0000313" key="3">
    <source>
        <dbReference type="Proteomes" id="UP000464674"/>
    </source>
</evidence>
<accession>A0A857FPN3</accession>
<evidence type="ECO:0000259" key="1">
    <source>
        <dbReference type="Pfam" id="PF01471"/>
    </source>
</evidence>
<dbReference type="InterPro" id="IPR036366">
    <property type="entry name" value="PGBDSf"/>
</dbReference>
<organism evidence="2 3">
    <name type="scientific">Komagataeibacter xylinus</name>
    <name type="common">Gluconacetobacter xylinus</name>
    <dbReference type="NCBI Taxonomy" id="28448"/>
    <lineage>
        <taxon>Bacteria</taxon>
        <taxon>Pseudomonadati</taxon>
        <taxon>Pseudomonadota</taxon>
        <taxon>Alphaproteobacteria</taxon>
        <taxon>Acetobacterales</taxon>
        <taxon>Acetobacteraceae</taxon>
        <taxon>Komagataeibacter</taxon>
    </lineage>
</organism>
<dbReference type="AlphaFoldDB" id="A0A857FPN3"/>
<dbReference type="InterPro" id="IPR036365">
    <property type="entry name" value="PGBD-like_sf"/>
</dbReference>
<dbReference type="Gene3D" id="1.10.101.10">
    <property type="entry name" value="PGBD-like superfamily/PGBD"/>
    <property type="match status" value="1"/>
</dbReference>
<dbReference type="Pfam" id="PF01471">
    <property type="entry name" value="PG_binding_1"/>
    <property type="match status" value="1"/>
</dbReference>
<name>A0A857FPN3_KOMXY</name>
<proteinExistence type="predicted"/>
<protein>
    <recommendedName>
        <fullName evidence="1">Peptidoglycan binding-like domain-containing protein</fullName>
    </recommendedName>
</protein>
<feature type="domain" description="Peptidoglycan binding-like" evidence="1">
    <location>
        <begin position="194"/>
        <end position="237"/>
    </location>
</feature>
<dbReference type="SUPFAM" id="SSF47090">
    <property type="entry name" value="PGBD-like"/>
    <property type="match status" value="1"/>
</dbReference>
<sequence>MPCVVGYGQPYHHKKLSGSAGYLLSLLSRLIVQADFFQCCLIFPEKGFPMRVCGWLCGSFLPVMLLWAPALAAPAYHPGFACPRPDGADVLATALCADPAMAKAELDLEKVFYAHRAQEGTGAYSAIKAQAVAYDTALRNACAIPAAGTPGAVLPSGAASCYVKVTEQQAAEWAKTLSGPYAQEAARDIDLHIALQQKLINAGYASSPMVKADGIYGDGTRTAIKSWQAAYGDGQTGAIADDEVPHVEKLGVSRAVRWAHQSPEPSLSSDTSAPPLLRIFQLDMLGIQRPFLEQIAGIAKYVNHYSDKTATYTYMIKGCELTAYEQGDQIQGYGLKVTPSCSVPLTPFIQNSTPTVAELTLGDISAALNGNARPVSDCLEGCGNAADPNIGLMEQGSHAEDYVNIEVYAPVVDDKALDASSNWQNAIRKHETDDYIVNGKFNCDGKYAAEGLHAMRDVPVKEIYVGRGESTTGHGINAQCGQ</sequence>
<dbReference type="Proteomes" id="UP000464674">
    <property type="component" value="Chromosome"/>
</dbReference>
<reference evidence="2 3" key="1">
    <citation type="journal article" date="2020" name="Carbohydr. Polym.">
        <title>Characterization and optimization of production of bacterial cellulose from strain CGMCC 17276 based on whole-genome analysis.</title>
        <authorList>
            <person name="Lu T."/>
            <person name="Gao H."/>
            <person name="Liao B."/>
            <person name="Wu J."/>
            <person name="Zhang W."/>
            <person name="Huang J."/>
            <person name="Liu M."/>
            <person name="Huang J."/>
            <person name="Chang Z."/>
            <person name="Jin M."/>
            <person name="Yi Z."/>
            <person name="Jiang D."/>
        </authorList>
    </citation>
    <scope>NUCLEOTIDE SEQUENCE [LARGE SCALE GENOMIC DNA]</scope>
    <source>
        <strain evidence="2 3">CGMCC 17276</strain>
    </source>
</reference>
<gene>
    <name evidence="2" type="ORF">FMA36_12120</name>
</gene>